<evidence type="ECO:0000256" key="4">
    <source>
        <dbReference type="ARBA" id="ARBA00047303"/>
    </source>
</evidence>
<organism evidence="5 6">
    <name type="scientific">Plasmodium gonderi</name>
    <dbReference type="NCBI Taxonomy" id="77519"/>
    <lineage>
        <taxon>Eukaryota</taxon>
        <taxon>Sar</taxon>
        <taxon>Alveolata</taxon>
        <taxon>Apicomplexa</taxon>
        <taxon>Aconoidasida</taxon>
        <taxon>Haemosporida</taxon>
        <taxon>Plasmodiidae</taxon>
        <taxon>Plasmodium</taxon>
        <taxon>Plasmodium (Plasmodium)</taxon>
    </lineage>
</organism>
<dbReference type="AlphaFoldDB" id="A0A1Y1JL48"/>
<dbReference type="PANTHER" id="PTHR31399">
    <property type="entry name" value="DNA-DIRECTED PRIMASE / POLYMERASE PROTEIN"/>
    <property type="match status" value="1"/>
</dbReference>
<dbReference type="GO" id="GO:0009411">
    <property type="term" value="P:response to UV"/>
    <property type="evidence" value="ECO:0007669"/>
    <property type="project" value="TreeGrafter"/>
</dbReference>
<gene>
    <name evidence="5" type="ORF">PGO_134330</name>
</gene>
<dbReference type="GO" id="GO:0005759">
    <property type="term" value="C:mitochondrial matrix"/>
    <property type="evidence" value="ECO:0007669"/>
    <property type="project" value="TreeGrafter"/>
</dbReference>
<comment type="catalytic activity">
    <reaction evidence="2">
        <text>ssDNA + n NTP = ssDNA/pppN(pN)n-1 hybrid + (n-1) diphosphate.</text>
        <dbReference type="EC" id="2.7.7.102"/>
    </reaction>
</comment>
<reference evidence="6" key="1">
    <citation type="submission" date="2017-04" db="EMBL/GenBank/DDBJ databases">
        <title>Plasmodium gonderi genome.</title>
        <authorList>
            <person name="Arisue N."/>
            <person name="Honma H."/>
            <person name="Kawai S."/>
            <person name="Tougan T."/>
            <person name="Tanabe K."/>
            <person name="Horii T."/>
        </authorList>
    </citation>
    <scope>NUCLEOTIDE SEQUENCE [LARGE SCALE GENOMIC DNA]</scope>
    <source>
        <strain evidence="6">ATCC 30045</strain>
    </source>
</reference>
<dbReference type="Proteomes" id="UP000195521">
    <property type="component" value="Unassembled WGS sequence"/>
</dbReference>
<evidence type="ECO:0000313" key="5">
    <source>
        <dbReference type="EMBL" id="GAW83161.1"/>
    </source>
</evidence>
<evidence type="ECO:0000313" key="6">
    <source>
        <dbReference type="Proteomes" id="UP000195521"/>
    </source>
</evidence>
<accession>A0A1Y1JL48</accession>
<proteinExistence type="predicted"/>
<evidence type="ECO:0000256" key="1">
    <source>
        <dbReference type="ARBA" id="ARBA00026139"/>
    </source>
</evidence>
<dbReference type="GO" id="GO:0031297">
    <property type="term" value="P:replication fork processing"/>
    <property type="evidence" value="ECO:0007669"/>
    <property type="project" value="TreeGrafter"/>
</dbReference>
<dbReference type="OrthoDB" id="5988181at2759"/>
<dbReference type="EMBL" id="BDQF01000014">
    <property type="protein sequence ID" value="GAW83161.1"/>
    <property type="molecule type" value="Genomic_DNA"/>
</dbReference>
<dbReference type="GO" id="GO:0005634">
    <property type="term" value="C:nucleus"/>
    <property type="evidence" value="ECO:0007669"/>
    <property type="project" value="TreeGrafter"/>
</dbReference>
<evidence type="ECO:0000256" key="2">
    <source>
        <dbReference type="ARBA" id="ARBA00044677"/>
    </source>
</evidence>
<dbReference type="RefSeq" id="XP_028545750.1">
    <property type="nucleotide sequence ID" value="XM_028689949.1"/>
</dbReference>
<dbReference type="GO" id="GO:0006264">
    <property type="term" value="P:mitochondrial DNA replication"/>
    <property type="evidence" value="ECO:0007669"/>
    <property type="project" value="TreeGrafter"/>
</dbReference>
<protein>
    <recommendedName>
        <fullName evidence="1">DNA-directed primase/polymerase protein</fullName>
        <ecNumber evidence="3">2.7.7.102</ecNumber>
    </recommendedName>
</protein>
<dbReference type="GO" id="GO:0003887">
    <property type="term" value="F:DNA-directed DNA polymerase activity"/>
    <property type="evidence" value="ECO:0007669"/>
    <property type="project" value="UniProtKB-EC"/>
</dbReference>
<evidence type="ECO:0000256" key="3">
    <source>
        <dbReference type="ARBA" id="ARBA00044768"/>
    </source>
</evidence>
<name>A0A1Y1JL48_PLAGO</name>
<dbReference type="GO" id="GO:0003682">
    <property type="term" value="F:chromatin binding"/>
    <property type="evidence" value="ECO:0007669"/>
    <property type="project" value="TreeGrafter"/>
</dbReference>
<dbReference type="PANTHER" id="PTHR31399:SF0">
    <property type="entry name" value="DNA-DIRECTED PRIMASE_POLYMERASE PROTEIN"/>
    <property type="match status" value="1"/>
</dbReference>
<comment type="caution">
    <text evidence="5">The sequence shown here is derived from an EMBL/GenBank/DDBJ whole genome shotgun (WGS) entry which is preliminary data.</text>
</comment>
<dbReference type="OMA" id="VSEIYYL"/>
<keyword evidence="6" id="KW-1185">Reference proteome</keyword>
<dbReference type="EC" id="2.7.7.102" evidence="3"/>
<dbReference type="GeneID" id="39749904"/>
<dbReference type="InterPro" id="IPR044917">
    <property type="entry name" value="PRIMPOL"/>
</dbReference>
<sequence length="959" mass="114988">MVVDTDTFYGKRKENTKSILEINVEKYNILKRLKKFEKFNSLGVRKRFFYKQHEALSYYTDLMEAEVGKGKNECTQIEKKEEIETYRSQGAHSHHRNGIIIYTEEMENGKRCFILDTFYNFMKFYSFYALSLQDIYFYNGEKISKKGNFKGEEGEEGEEEETYKSHTNEQEMHLYELIMTNEKRWLFFDLEYDVLKNDENKDCILFIFLIELCLFVYSNFDIKICLNDVIILDSSTCEKISFHVIVKNIHSLDYNYDYYEYLVDYCHFFLNCKNTSDYYFYEKYKQKQIRLNSKTYKKILLLFDNENCIKYFVDMFINHIVQAVQETENAYLINLTTVYIECEKGQNFHNNDISNSCSSYHTEMGNRTCVSNYNKHIGSLILSPTNRNQQINTFLDPMKQNKQNECSLERNNLLDMINDFTEIEDFVKAIGGGEEEVGGGGHTFTNEENKRFNNQDTSYVEERKKSRGLKRERKKESAYFTLYNKTLKDVVSNYINMLKNKKEGDNCEITKYDNYLILLYAKKRDANGEHSTQLCNLHMDMQNNEVNSKYNIPLADDIRDCTPLRNEDNVSNIFRNYDEFFLMNKEKNSHEEKNPYEEKTHEKEMVLLKCIVDNSVYSRNRNFRMIFSSKKKKNNKLLLSKYNVKKHYKSDVDNLILKSLVTFYLNEDTNCQIEEDLIFKNEKIKKKYGENFSISHAALSHTRNVISKRQRNGATTTIIQQHAHTNINLDNINYDHIHNILKIIIFWNFELYKNFKKNKIYVTKFQNEISKEYFYRIVSIHNKLHYHHLYTHRNNEYKSIISDESPEFKNSNTTQKEKFVTVNEKNNTNTDQNNNDIQKISPQNGIISFQTYDNLDIYDNLFLKNEEFYLYVLDEYKKHIKIKKEENHLLFLIKYFIYSITQNSEEYIIYFRDNKYCKNKNLSHKSNHIYIVFNYQKNLFVQKCHDNECSHFVSEIYYL</sequence>
<dbReference type="GO" id="GO:0042276">
    <property type="term" value="P:error-prone translesion synthesis"/>
    <property type="evidence" value="ECO:0007669"/>
    <property type="project" value="InterPro"/>
</dbReference>
<comment type="catalytic activity">
    <reaction evidence="4">
        <text>DNA(n) + a 2'-deoxyribonucleoside 5'-triphosphate = DNA(n+1) + diphosphate</text>
        <dbReference type="Rhea" id="RHEA:22508"/>
        <dbReference type="Rhea" id="RHEA-COMP:17339"/>
        <dbReference type="Rhea" id="RHEA-COMP:17340"/>
        <dbReference type="ChEBI" id="CHEBI:33019"/>
        <dbReference type="ChEBI" id="CHEBI:61560"/>
        <dbReference type="ChEBI" id="CHEBI:173112"/>
        <dbReference type="EC" id="2.7.7.7"/>
    </reaction>
    <physiologicalReaction direction="left-to-right" evidence="4">
        <dbReference type="Rhea" id="RHEA:22509"/>
    </physiologicalReaction>
</comment>